<dbReference type="RefSeq" id="WP_161975196.1">
    <property type="nucleotide sequence ID" value="NZ_BIFR01000001.1"/>
</dbReference>
<dbReference type="InterPro" id="IPR001736">
    <property type="entry name" value="PLipase_D/transphosphatidylase"/>
</dbReference>
<dbReference type="Gene3D" id="3.30.870.10">
    <property type="entry name" value="Endonuclease Chain A"/>
    <property type="match status" value="2"/>
</dbReference>
<dbReference type="SMART" id="SM00155">
    <property type="entry name" value="PLDc"/>
    <property type="match status" value="2"/>
</dbReference>
<dbReference type="Pfam" id="PF13091">
    <property type="entry name" value="PLDc_2"/>
    <property type="match status" value="1"/>
</dbReference>
<sequence>MQNEKDLSPSSWMAQSDFSVRDTSRAAFLIDGRMTMLEMCQRFVSARQSICIAAWGMTPELLLVRGMHHRAGPDGSPAQQDLLKWLRSRNLSDEDLRFWFECEELSVLNVLRYAISKGVEVSVLLWDALSWPFATGPKQIHEQLEQIGVRCLRDDSHLTLSHPIASLHQKTIVVDDRYAFVGGIDMMSEGDGEYDRWDTKGHLSDNILRRRKNGEIAHGWHDVHLFFEGSAVADVKQNFRQRWNDVVERKQLDLPLFADLTADIVQRPMETERIPTQIVRTIPAQTYAFTPPDGIATILEAYQKAFAQAQHSIYLENQYFWRRTYLGLDTPLLGLETTYMEAFFQSLAEALRRGVVVTLILPDHPNVGREFSDDGLRYLCELVPDAVDSGTLQVYTLASSLQRQNDTYYRPIYVHAKVAIVDDQWLTLGSANLNNRGMRDDAELNVVLLQPAMAKGLRLLLMAEHLGLVNEETLFNIVDVMGRTDPTAELTRMREDLSSHWARLHSLLGDPLVSRDLLAKQAQANLQAIKQQRLLAGHLVPYIRRDLGVEYGFEVDAEKGWLSLLADAAPEQKLESTASTSNDEIAML</sequence>
<protein>
    <submittedName>
        <fullName evidence="6">Phospholipase</fullName>
    </submittedName>
</protein>
<dbReference type="SUPFAM" id="SSF56024">
    <property type="entry name" value="Phospholipase D/nuclease"/>
    <property type="match status" value="2"/>
</dbReference>
<dbReference type="InterPro" id="IPR015679">
    <property type="entry name" value="PLipase_D_fam"/>
</dbReference>
<keyword evidence="7" id="KW-1185">Reference proteome</keyword>
<dbReference type="GO" id="GO:0004630">
    <property type="term" value="F:phospholipase D activity"/>
    <property type="evidence" value="ECO:0007669"/>
    <property type="project" value="UniProtKB-EC"/>
</dbReference>
<evidence type="ECO:0000259" key="5">
    <source>
        <dbReference type="PROSITE" id="PS50035"/>
    </source>
</evidence>
<proteinExistence type="predicted"/>
<dbReference type="PANTHER" id="PTHR18896">
    <property type="entry name" value="PHOSPHOLIPASE D"/>
    <property type="match status" value="1"/>
</dbReference>
<reference evidence="7" key="1">
    <citation type="submission" date="2018-12" db="EMBL/GenBank/DDBJ databases">
        <title>Tengunoibacter tsumagoiensis gen. nov., sp. nov., Dictyobacter kobayashii sp. nov., D. alpinus sp. nov., and D. joshuensis sp. nov. and description of Dictyobacteraceae fam. nov. within the order Ktedonobacterales isolated from Tengu-no-mugimeshi.</title>
        <authorList>
            <person name="Wang C.M."/>
            <person name="Zheng Y."/>
            <person name="Sakai Y."/>
            <person name="Toyoda A."/>
            <person name="Minakuchi Y."/>
            <person name="Abe K."/>
            <person name="Yokota A."/>
            <person name="Yabe S."/>
        </authorList>
    </citation>
    <scope>NUCLEOTIDE SEQUENCE [LARGE SCALE GENOMIC DNA]</scope>
    <source>
        <strain evidence="7">Uno3</strain>
    </source>
</reference>
<dbReference type="InterPro" id="IPR025202">
    <property type="entry name" value="PLD-like_dom"/>
</dbReference>
<organism evidence="6 7">
    <name type="scientific">Tengunoibacter tsumagoiensis</name>
    <dbReference type="NCBI Taxonomy" id="2014871"/>
    <lineage>
        <taxon>Bacteria</taxon>
        <taxon>Bacillati</taxon>
        <taxon>Chloroflexota</taxon>
        <taxon>Ktedonobacteria</taxon>
        <taxon>Ktedonobacterales</taxon>
        <taxon>Dictyobacteraceae</taxon>
        <taxon>Tengunoibacter</taxon>
    </lineage>
</organism>
<comment type="caution">
    <text evidence="6">The sequence shown here is derived from an EMBL/GenBank/DDBJ whole genome shotgun (WGS) entry which is preliminary data.</text>
</comment>
<dbReference type="PROSITE" id="PS50035">
    <property type="entry name" value="PLD"/>
    <property type="match status" value="2"/>
</dbReference>
<evidence type="ECO:0000256" key="3">
    <source>
        <dbReference type="ARBA" id="ARBA00022801"/>
    </source>
</evidence>
<evidence type="ECO:0000256" key="2">
    <source>
        <dbReference type="ARBA" id="ARBA00022737"/>
    </source>
</evidence>
<dbReference type="GO" id="GO:0009395">
    <property type="term" value="P:phospholipid catabolic process"/>
    <property type="evidence" value="ECO:0007669"/>
    <property type="project" value="TreeGrafter"/>
</dbReference>
<keyword evidence="3" id="KW-0378">Hydrolase</keyword>
<dbReference type="EMBL" id="BIFR01000001">
    <property type="protein sequence ID" value="GCE10422.1"/>
    <property type="molecule type" value="Genomic_DNA"/>
</dbReference>
<evidence type="ECO:0000256" key="1">
    <source>
        <dbReference type="ARBA" id="ARBA00000798"/>
    </source>
</evidence>
<feature type="domain" description="PLD phosphodiesterase" evidence="5">
    <location>
        <begin position="410"/>
        <end position="437"/>
    </location>
</feature>
<evidence type="ECO:0000256" key="4">
    <source>
        <dbReference type="ARBA" id="ARBA00023098"/>
    </source>
</evidence>
<dbReference type="Proteomes" id="UP000287352">
    <property type="component" value="Unassembled WGS sequence"/>
</dbReference>
<name>A0A401ZUF5_9CHLR</name>
<keyword evidence="4" id="KW-0443">Lipid metabolism</keyword>
<keyword evidence="2" id="KW-0677">Repeat</keyword>
<dbReference type="Pfam" id="PF00614">
    <property type="entry name" value="PLDc"/>
    <property type="match status" value="1"/>
</dbReference>
<evidence type="ECO:0000313" key="7">
    <source>
        <dbReference type="Proteomes" id="UP000287352"/>
    </source>
</evidence>
<dbReference type="CDD" id="cd09105">
    <property type="entry name" value="PLDc_vPLD1_2_like_2"/>
    <property type="match status" value="1"/>
</dbReference>
<gene>
    <name evidence="6" type="ORF">KTT_02810</name>
</gene>
<dbReference type="PANTHER" id="PTHR18896:SF76">
    <property type="entry name" value="PHOSPHOLIPASE"/>
    <property type="match status" value="1"/>
</dbReference>
<comment type="catalytic activity">
    <reaction evidence="1">
        <text>a 1,2-diacyl-sn-glycero-3-phosphocholine + H2O = a 1,2-diacyl-sn-glycero-3-phosphate + choline + H(+)</text>
        <dbReference type="Rhea" id="RHEA:14445"/>
        <dbReference type="ChEBI" id="CHEBI:15354"/>
        <dbReference type="ChEBI" id="CHEBI:15377"/>
        <dbReference type="ChEBI" id="CHEBI:15378"/>
        <dbReference type="ChEBI" id="CHEBI:57643"/>
        <dbReference type="ChEBI" id="CHEBI:58608"/>
        <dbReference type="EC" id="3.1.4.4"/>
    </reaction>
</comment>
<feature type="domain" description="PLD phosphodiesterase" evidence="5">
    <location>
        <begin position="163"/>
        <end position="190"/>
    </location>
</feature>
<evidence type="ECO:0000313" key="6">
    <source>
        <dbReference type="EMBL" id="GCE10422.1"/>
    </source>
</evidence>
<accession>A0A401ZUF5</accession>
<dbReference type="AlphaFoldDB" id="A0A401ZUF5"/>